<evidence type="ECO:0000313" key="1">
    <source>
        <dbReference type="EMBL" id="KAK7462351.1"/>
    </source>
</evidence>
<sequence>MKFGSPTIQPSSESLRIAANALFTDIFSNIPSSTLLTHFSRTHPVTIQHAPAGDPHPQSSRLTGLNAVRSYFDLLSTHWHKGETKIHSIQIVTPSSPGISNGRIATLPCVVLTASVQWKWKCSGNSWQEDFTCVLEYDDLVKVTSFVVHTDSLPETCVLRAIDPVLERSGVRVRKLAV</sequence>
<keyword evidence="2" id="KW-1185">Reference proteome</keyword>
<dbReference type="EMBL" id="JBANRG010000011">
    <property type="protein sequence ID" value="KAK7462351.1"/>
    <property type="molecule type" value="Genomic_DNA"/>
</dbReference>
<comment type="caution">
    <text evidence="1">The sequence shown here is derived from an EMBL/GenBank/DDBJ whole genome shotgun (WGS) entry which is preliminary data.</text>
</comment>
<proteinExistence type="predicted"/>
<gene>
    <name evidence="1" type="ORF">VKT23_007951</name>
</gene>
<accession>A0ABR1JPB2</accession>
<reference evidence="1 2" key="1">
    <citation type="submission" date="2024-01" db="EMBL/GenBank/DDBJ databases">
        <title>A draft genome for the cacao thread blight pathogen Marasmiellus scandens.</title>
        <authorList>
            <person name="Baruah I.K."/>
            <person name="Leung J."/>
            <person name="Bukari Y."/>
            <person name="Amoako-Attah I."/>
            <person name="Meinhardt L.W."/>
            <person name="Bailey B.A."/>
            <person name="Cohen S.P."/>
        </authorList>
    </citation>
    <scope>NUCLEOTIDE SEQUENCE [LARGE SCALE GENOMIC DNA]</scope>
    <source>
        <strain evidence="1 2">GH-19</strain>
    </source>
</reference>
<organism evidence="1 2">
    <name type="scientific">Marasmiellus scandens</name>
    <dbReference type="NCBI Taxonomy" id="2682957"/>
    <lineage>
        <taxon>Eukaryota</taxon>
        <taxon>Fungi</taxon>
        <taxon>Dikarya</taxon>
        <taxon>Basidiomycota</taxon>
        <taxon>Agaricomycotina</taxon>
        <taxon>Agaricomycetes</taxon>
        <taxon>Agaricomycetidae</taxon>
        <taxon>Agaricales</taxon>
        <taxon>Marasmiineae</taxon>
        <taxon>Omphalotaceae</taxon>
        <taxon>Marasmiellus</taxon>
    </lineage>
</organism>
<name>A0ABR1JPB2_9AGAR</name>
<dbReference type="Proteomes" id="UP001498398">
    <property type="component" value="Unassembled WGS sequence"/>
</dbReference>
<protein>
    <recommendedName>
        <fullName evidence="3">SnoaL-like domain-containing protein</fullName>
    </recommendedName>
</protein>
<evidence type="ECO:0000313" key="2">
    <source>
        <dbReference type="Proteomes" id="UP001498398"/>
    </source>
</evidence>
<evidence type="ECO:0008006" key="3">
    <source>
        <dbReference type="Google" id="ProtNLM"/>
    </source>
</evidence>